<evidence type="ECO:0000313" key="3">
    <source>
        <dbReference type="Proteomes" id="UP001209570"/>
    </source>
</evidence>
<gene>
    <name evidence="2" type="ORF">P43SY_003123</name>
</gene>
<reference evidence="2" key="1">
    <citation type="submission" date="2021-12" db="EMBL/GenBank/DDBJ databases">
        <title>Prjna785345.</title>
        <authorList>
            <person name="Rujirawat T."/>
            <person name="Krajaejun T."/>
        </authorList>
    </citation>
    <scope>NUCLEOTIDE SEQUENCE</scope>
    <source>
        <strain evidence="2">Pi057C3</strain>
    </source>
</reference>
<proteinExistence type="predicted"/>
<accession>A0AAD5LSL6</accession>
<evidence type="ECO:0000313" key="2">
    <source>
        <dbReference type="EMBL" id="KAJ0408397.1"/>
    </source>
</evidence>
<feature type="compositionally biased region" description="Basic and acidic residues" evidence="1">
    <location>
        <begin position="96"/>
        <end position="111"/>
    </location>
</feature>
<protein>
    <submittedName>
        <fullName evidence="2">Uncharacterized protein</fullName>
    </submittedName>
</protein>
<dbReference type="EMBL" id="JAKCXM010000012">
    <property type="protein sequence ID" value="KAJ0408397.1"/>
    <property type="molecule type" value="Genomic_DNA"/>
</dbReference>
<name>A0AAD5LSL6_PYTIN</name>
<dbReference type="Proteomes" id="UP001209570">
    <property type="component" value="Unassembled WGS sequence"/>
</dbReference>
<dbReference type="AlphaFoldDB" id="A0AAD5LSL6"/>
<keyword evidence="3" id="KW-1185">Reference proteome</keyword>
<feature type="region of interest" description="Disordered" evidence="1">
    <location>
        <begin position="88"/>
        <end position="132"/>
    </location>
</feature>
<organism evidence="2 3">
    <name type="scientific">Pythium insidiosum</name>
    <name type="common">Pythiosis disease agent</name>
    <dbReference type="NCBI Taxonomy" id="114742"/>
    <lineage>
        <taxon>Eukaryota</taxon>
        <taxon>Sar</taxon>
        <taxon>Stramenopiles</taxon>
        <taxon>Oomycota</taxon>
        <taxon>Peronosporomycetes</taxon>
        <taxon>Pythiales</taxon>
        <taxon>Pythiaceae</taxon>
        <taxon>Pythium</taxon>
    </lineage>
</organism>
<sequence length="195" mass="22052">MMMKMMGMRNLLRLRNVRRFSYSPPRGAGGADNSATITLLGLGGVVGGIAYVYYDPDVLPEPIKKWLPIQEPKGHGMSLEEYEQWRAQQSGYPSAADEKKKKEEEEARAREADEEVTPPALTDDIPVPRGDVSKDEMKASIENMLAEARENEAAYIADLKKARKPLTEEDYQMLQAFKDEKARLKQELKFIKSSK</sequence>
<evidence type="ECO:0000256" key="1">
    <source>
        <dbReference type="SAM" id="MobiDB-lite"/>
    </source>
</evidence>
<comment type="caution">
    <text evidence="2">The sequence shown here is derived from an EMBL/GenBank/DDBJ whole genome shotgun (WGS) entry which is preliminary data.</text>
</comment>